<feature type="domain" description="MULE transposase" evidence="1">
    <location>
        <begin position="367"/>
        <end position="459"/>
    </location>
</feature>
<organism evidence="2 3">
    <name type="scientific">Heterodera trifolii</name>
    <dbReference type="NCBI Taxonomy" id="157864"/>
    <lineage>
        <taxon>Eukaryota</taxon>
        <taxon>Metazoa</taxon>
        <taxon>Ecdysozoa</taxon>
        <taxon>Nematoda</taxon>
        <taxon>Chromadorea</taxon>
        <taxon>Rhabditida</taxon>
        <taxon>Tylenchina</taxon>
        <taxon>Tylenchomorpha</taxon>
        <taxon>Tylenchoidea</taxon>
        <taxon>Heteroderidae</taxon>
        <taxon>Heteroderinae</taxon>
        <taxon>Heterodera</taxon>
    </lineage>
</organism>
<gene>
    <name evidence="2" type="ORF">niasHT_002899</name>
</gene>
<proteinExistence type="predicted"/>
<dbReference type="AlphaFoldDB" id="A0ABD2LNW3"/>
<evidence type="ECO:0000313" key="3">
    <source>
        <dbReference type="Proteomes" id="UP001620626"/>
    </source>
</evidence>
<dbReference type="Pfam" id="PF10551">
    <property type="entry name" value="MULE"/>
    <property type="match status" value="1"/>
</dbReference>
<reference evidence="2 3" key="1">
    <citation type="submission" date="2024-10" db="EMBL/GenBank/DDBJ databases">
        <authorList>
            <person name="Kim D."/>
        </authorList>
    </citation>
    <scope>NUCLEOTIDE SEQUENCE [LARGE SCALE GENOMIC DNA]</scope>
    <source>
        <strain evidence="2">BH-2024</strain>
    </source>
</reference>
<keyword evidence="3" id="KW-1185">Reference proteome</keyword>
<dbReference type="EMBL" id="JBICBT010000337">
    <property type="protein sequence ID" value="KAL3116940.1"/>
    <property type="molecule type" value="Genomic_DNA"/>
</dbReference>
<comment type="caution">
    <text evidence="2">The sequence shown here is derived from an EMBL/GenBank/DDBJ whole genome shotgun (WGS) entry which is preliminary data.</text>
</comment>
<dbReference type="Gene3D" id="2.20.25.240">
    <property type="match status" value="1"/>
</dbReference>
<protein>
    <recommendedName>
        <fullName evidence="1">MULE transposase domain-containing protein</fullName>
    </recommendedName>
</protein>
<dbReference type="Proteomes" id="UP001620626">
    <property type="component" value="Unassembled WGS sequence"/>
</dbReference>
<accession>A0ABD2LNW3</accession>
<name>A0ABD2LNW3_9BILA</name>
<sequence>MISHRFDFYVDEHFKTRKRTLQPILIWSKIGENGTKQMEIVKYSDRKPLPIPQIEHFDDSDVPFDQTNELTREQLVLKRTVYSNRFLLIRCPITRDESKWTKWEKEAFNWQTYDLWNQIQFSIINEDEIGKGQMKSIRQLIEQQQQRKAPKRTRKSSDFDDCSVFITQSERNDDEEPASDEDDTENRPLVKFQCGKTERGAFCIWHQGFRFTRRRGRWFRCSNRDCDATAFVNEEGEGAITGMIGKKGHNHLPNPACFHAEQKRNKIKATTGEKPRLKPSKVLAKIRAGTKDETYVSMGTDRALEEVMRRQKRKIYGNMDRVNPLNAVLPDTLLMKDGESTLLYDSRMHRQGESDVLLDVLKVARKISVDGTFKVAPAAWTQCFVIGAFVNRRLTLCVHALLPGKQRKYYEEALNAIKAVIAPNTPARIISDFETATIRAMRETFPAAQLTGCLFHMSQAVFRKWREMGLAELYANDEEQGEGARNSFRKLLALALIPEQHVRRGFALIVSHAPDGLSAFFGYFARVYVGLTAHEQEAGAVAFVPGTDQSRRSSINRKICPSVPAQTPHQIHFEGAIDRRCIGRG</sequence>
<evidence type="ECO:0000313" key="2">
    <source>
        <dbReference type="EMBL" id="KAL3116940.1"/>
    </source>
</evidence>
<evidence type="ECO:0000259" key="1">
    <source>
        <dbReference type="Pfam" id="PF10551"/>
    </source>
</evidence>
<dbReference type="InterPro" id="IPR018289">
    <property type="entry name" value="MULE_transposase_dom"/>
</dbReference>